<dbReference type="eggNOG" id="COG0574">
    <property type="taxonomic scope" value="Bacteria"/>
</dbReference>
<dbReference type="EMBL" id="CP003969">
    <property type="protein sequence ID" value="AGP37403.1"/>
    <property type="molecule type" value="Genomic_DNA"/>
</dbReference>
<accession>S4Y3E3</accession>
<protein>
    <recommendedName>
        <fullName evidence="6">Phosphoenolpyruvate synthase</fullName>
    </recommendedName>
</protein>
<evidence type="ECO:0000313" key="4">
    <source>
        <dbReference type="EMBL" id="AGP37403.1"/>
    </source>
</evidence>
<dbReference type="Gene3D" id="3.30.470.20">
    <property type="entry name" value="ATP-grasp fold, B domain"/>
    <property type="match status" value="1"/>
</dbReference>
<dbReference type="InterPro" id="IPR008279">
    <property type="entry name" value="PEP-util_enz_mobile_dom"/>
</dbReference>
<dbReference type="PANTHER" id="PTHR43615">
    <property type="entry name" value="PHOSPHOENOLPYRUVATE SYNTHASE-RELATED"/>
    <property type="match status" value="1"/>
</dbReference>
<dbReference type="Gene3D" id="3.50.30.10">
    <property type="entry name" value="Phosphohistidine domain"/>
    <property type="match status" value="1"/>
</dbReference>
<dbReference type="Gene3D" id="3.30.1490.20">
    <property type="entry name" value="ATP-grasp fold, A domain"/>
    <property type="match status" value="1"/>
</dbReference>
<organism evidence="4 5">
    <name type="scientific">Sorangium cellulosum So0157-2</name>
    <dbReference type="NCBI Taxonomy" id="1254432"/>
    <lineage>
        <taxon>Bacteria</taxon>
        <taxon>Pseudomonadati</taxon>
        <taxon>Myxococcota</taxon>
        <taxon>Polyangia</taxon>
        <taxon>Polyangiales</taxon>
        <taxon>Polyangiaceae</taxon>
        <taxon>Sorangium</taxon>
    </lineage>
</organism>
<feature type="region of interest" description="Disordered" evidence="1">
    <location>
        <begin position="226"/>
        <end position="294"/>
    </location>
</feature>
<dbReference type="STRING" id="1254432.SCE1572_24685"/>
<dbReference type="InterPro" id="IPR036637">
    <property type="entry name" value="Phosphohistidine_dom_sf"/>
</dbReference>
<proteinExistence type="predicted"/>
<dbReference type="HOGENOM" id="CLU_005950_0_0_7"/>
<gene>
    <name evidence="4" type="ORF">SCE1572_24685</name>
</gene>
<reference evidence="4 5" key="1">
    <citation type="journal article" date="2013" name="Sci. Rep.">
        <title>Extraordinary expansion of a Sorangium cellulosum genome from an alkaline milieu.</title>
        <authorList>
            <person name="Han K."/>
            <person name="Li Z.F."/>
            <person name="Peng R."/>
            <person name="Zhu L.P."/>
            <person name="Zhou T."/>
            <person name="Wang L.G."/>
            <person name="Li S.G."/>
            <person name="Zhang X.B."/>
            <person name="Hu W."/>
            <person name="Wu Z.H."/>
            <person name="Qin N."/>
            <person name="Li Y.Z."/>
        </authorList>
    </citation>
    <scope>NUCLEOTIDE SEQUENCE [LARGE SCALE GENOMIC DNA]</scope>
    <source>
        <strain evidence="4 5">So0157-2</strain>
    </source>
</reference>
<name>S4Y3E3_SORCE</name>
<dbReference type="SUPFAM" id="SSF52009">
    <property type="entry name" value="Phosphohistidine domain"/>
    <property type="match status" value="1"/>
</dbReference>
<dbReference type="SUPFAM" id="SSF56059">
    <property type="entry name" value="Glutathione synthetase ATP-binding domain-like"/>
    <property type="match status" value="1"/>
</dbReference>
<dbReference type="PATRIC" id="fig|1254432.3.peg.5596"/>
<dbReference type="InterPro" id="IPR002192">
    <property type="entry name" value="PPDK_AMP/ATP-bd"/>
</dbReference>
<feature type="domain" description="Pyruvate phosphate dikinase AMP/ATP-binding" evidence="3">
    <location>
        <begin position="304"/>
        <end position="361"/>
    </location>
</feature>
<dbReference type="eggNOG" id="COG3848">
    <property type="taxonomic scope" value="Bacteria"/>
</dbReference>
<dbReference type="Proteomes" id="UP000014803">
    <property type="component" value="Chromosome"/>
</dbReference>
<evidence type="ECO:0000259" key="3">
    <source>
        <dbReference type="Pfam" id="PF01326"/>
    </source>
</evidence>
<sequence>MSQLSRADLSTAGGKGANLGELLRLGLAVPPGFVVSAGAYAEQAGAWGLAERLAAHLDASRWEDAAAAAAELFEGGAMLPGIEAAVRDAYRELGAPPVAVRSSATAEDLADASFAGQHETYLDVAGEDALLAALRRCWASLWSPRALAYRAARGVDHLGVHIAVVVQRMVPAEFAGVLFTVDPVAQRADRMLLEVAPGLGEAVVSGHTTGDVYRLRRAPFGGAAAIDTGKPNGAAANGAGKPNGAAANGAGKPNGAAANGAGKPNGAAANGAGKPNGAAANGAGKPNGAARPGADDLAIEDRDRREAGRPAPSDDLVIELARLGLRLEAHFGCPQDVEFAIAGGSLHLLQSRPITTLGNAEIEPLPPPPQLNRLQRRMLEANDNDRFPVAPKPLDQWGFRMTLPALVHMMRFLGVDVDEDEERAWVDQLWRPIFIPPRVRPTLRLLRLPRKVAASLRDDPMAWWEGDGLKRILESCAPVDLRALDDGALLRRADRIAETSTAVLGERFERNASQLAAVALRVPVTLAVGRKRAATVMSDLVSGVHTRTSEVNLALFHLARRAASAGPEVAGAIREGRPDALRASEAGRATLAEVEAFLEEHGHRESAGLYLSAPTWRQDPAPVWGLLRGLLDAAEPPSEQAGLARYQAALEEVTRALRFVPGLADAFRRNVERLRGAIVFRERTHFDLVRSYSALQAIVAEIARRLVERGHLPSHDDVFYLTEGEVRAWLTGEAPPLEQVKRIVQRRRATYGVVNARWQRTAFEMGGGGARGDELRGVGASSGVVRGKARIVRDAREFERLKAGEILVCRYTNPAWTPLFTLAAGVVTDTGGAVSHAAIVAREYGIPAVLGAAGATERIEDGQEILVDGTEGRVALLRQAGRQGDADERGRG</sequence>
<evidence type="ECO:0008006" key="6">
    <source>
        <dbReference type="Google" id="ProtNLM"/>
    </source>
</evidence>
<evidence type="ECO:0000313" key="5">
    <source>
        <dbReference type="Proteomes" id="UP000014803"/>
    </source>
</evidence>
<dbReference type="InterPro" id="IPR051549">
    <property type="entry name" value="PEP_Utilizing_Enz"/>
</dbReference>
<feature type="domain" description="PEP-utilising enzyme mobile" evidence="2">
    <location>
        <begin position="802"/>
        <end position="872"/>
    </location>
</feature>
<evidence type="ECO:0000259" key="2">
    <source>
        <dbReference type="Pfam" id="PF00391"/>
    </source>
</evidence>
<dbReference type="Pfam" id="PF01326">
    <property type="entry name" value="PPDK_N"/>
    <property type="match status" value="2"/>
</dbReference>
<dbReference type="PANTHER" id="PTHR43615:SF1">
    <property type="entry name" value="PPDK_N DOMAIN-CONTAINING PROTEIN"/>
    <property type="match status" value="1"/>
</dbReference>
<dbReference type="Pfam" id="PF00391">
    <property type="entry name" value="PEP-utilizers"/>
    <property type="match status" value="1"/>
</dbReference>
<dbReference type="KEGG" id="scu:SCE1572_24685"/>
<dbReference type="GO" id="GO:0016301">
    <property type="term" value="F:kinase activity"/>
    <property type="evidence" value="ECO:0007669"/>
    <property type="project" value="InterPro"/>
</dbReference>
<dbReference type="AlphaFoldDB" id="S4Y3E3"/>
<dbReference type="InterPro" id="IPR013815">
    <property type="entry name" value="ATP_grasp_subdomain_1"/>
</dbReference>
<evidence type="ECO:0000256" key="1">
    <source>
        <dbReference type="SAM" id="MobiDB-lite"/>
    </source>
</evidence>
<feature type="compositionally biased region" description="Low complexity" evidence="1">
    <location>
        <begin position="229"/>
        <end position="290"/>
    </location>
</feature>
<feature type="domain" description="Pyruvate phosphate dikinase AMP/ATP-binding" evidence="3">
    <location>
        <begin position="11"/>
        <end position="216"/>
    </location>
</feature>
<dbReference type="GO" id="GO:0005524">
    <property type="term" value="F:ATP binding"/>
    <property type="evidence" value="ECO:0007669"/>
    <property type="project" value="InterPro"/>
</dbReference>